<organism evidence="2 3">
    <name type="scientific">Candidatus Enterovibrio altilux</name>
    <dbReference type="NCBI Taxonomy" id="1927128"/>
    <lineage>
        <taxon>Bacteria</taxon>
        <taxon>Pseudomonadati</taxon>
        <taxon>Pseudomonadota</taxon>
        <taxon>Gammaproteobacteria</taxon>
        <taxon>Vibrionales</taxon>
        <taxon>Vibrionaceae</taxon>
        <taxon>Enterovibrio</taxon>
    </lineage>
</organism>
<keyword evidence="3" id="KW-1185">Reference proteome</keyword>
<evidence type="ECO:0000313" key="2">
    <source>
        <dbReference type="EMBL" id="ATF08670.1"/>
    </source>
</evidence>
<evidence type="ECO:0000313" key="3">
    <source>
        <dbReference type="Proteomes" id="UP000218160"/>
    </source>
</evidence>
<evidence type="ECO:0000259" key="1">
    <source>
        <dbReference type="Pfam" id="PF13737"/>
    </source>
</evidence>
<dbReference type="AlphaFoldDB" id="A0A291B6P4"/>
<name>A0A291B6P4_9GAMM</name>
<dbReference type="InterPro" id="IPR025668">
    <property type="entry name" value="Tnp_DDE_dom"/>
</dbReference>
<dbReference type="Pfam" id="PF13737">
    <property type="entry name" value="DDE_Tnp_1_5"/>
    <property type="match status" value="1"/>
</dbReference>
<protein>
    <submittedName>
        <fullName evidence="2">Mobile element protein</fullName>
    </submittedName>
</protein>
<dbReference type="EMBL" id="CP020660">
    <property type="protein sequence ID" value="ATF08670.1"/>
    <property type="molecule type" value="Genomic_DNA"/>
</dbReference>
<dbReference type="KEGG" id="elux:BTN50_0126"/>
<gene>
    <name evidence="2" type="ORF">BTN50_0126</name>
</gene>
<feature type="domain" description="Transposase DDE" evidence="1">
    <location>
        <begin position="2"/>
        <end position="45"/>
    </location>
</feature>
<proteinExistence type="predicted"/>
<reference evidence="3" key="1">
    <citation type="submission" date="2017-04" db="EMBL/GenBank/DDBJ databases">
        <title>Genome evolution of the luminous symbionts of deep sea anglerfish.</title>
        <authorList>
            <person name="Hendry T.A."/>
        </authorList>
    </citation>
    <scope>NUCLEOTIDE SEQUENCE [LARGE SCALE GENOMIC DNA]</scope>
</reference>
<dbReference type="Proteomes" id="UP000218160">
    <property type="component" value="Chromosome 1"/>
</dbReference>
<sequence>MLLRGLQVFINYIFKFAQLSLSSLHYSCISKRAKTANVRFKMKTKGIIPH</sequence>
<accession>A0A291B6P4</accession>